<evidence type="ECO:0000256" key="1">
    <source>
        <dbReference type="SAM" id="MobiDB-lite"/>
    </source>
</evidence>
<reference evidence="2 3" key="1">
    <citation type="submission" date="2019-08" db="EMBL/GenBank/DDBJ databases">
        <title>Parahaliea maris sp. nov., isolated from the surface seawater.</title>
        <authorList>
            <person name="Liu Y."/>
        </authorList>
    </citation>
    <scope>NUCLEOTIDE SEQUENCE [LARGE SCALE GENOMIC DNA]</scope>
    <source>
        <strain evidence="2 3">S2-26</strain>
    </source>
</reference>
<comment type="caution">
    <text evidence="2">The sequence shown here is derived from an EMBL/GenBank/DDBJ whole genome shotgun (WGS) entry which is preliminary data.</text>
</comment>
<proteinExistence type="predicted"/>
<dbReference type="Proteomes" id="UP000321933">
    <property type="component" value="Unassembled WGS sequence"/>
</dbReference>
<feature type="region of interest" description="Disordered" evidence="1">
    <location>
        <begin position="1"/>
        <end position="21"/>
    </location>
</feature>
<sequence>MRDDGTSNSISGERSRRFGSNSGRRTVEKLIYPLWASSAGDALRDRLLTDIIPALRACEGTRAVRLTVADSAVAAAAAKRVERLPPAPDAVLSLWLDNGGDRARQEALLATACDRFDCLLVTEAEPIVNRDQPAGPDGRVPGWCQVVFLETPPRLSRAEWLEVWQGSHTRVAIDVQDNFAYRQNVVVRAFCEGERLPDAMIEEDFPAAAMTSDHAFYGAPDDAELQRRVQAMMDSCARFIDFDRIDVLPMSEYVFGDLLTAQFG</sequence>
<keyword evidence="3" id="KW-1185">Reference proteome</keyword>
<organism evidence="2 3">
    <name type="scientific">Parahaliea aestuarii</name>
    <dbReference type="NCBI Taxonomy" id="1852021"/>
    <lineage>
        <taxon>Bacteria</taxon>
        <taxon>Pseudomonadati</taxon>
        <taxon>Pseudomonadota</taxon>
        <taxon>Gammaproteobacteria</taxon>
        <taxon>Cellvibrionales</taxon>
        <taxon>Halieaceae</taxon>
        <taxon>Parahaliea</taxon>
    </lineage>
</organism>
<feature type="compositionally biased region" description="Polar residues" evidence="1">
    <location>
        <begin position="1"/>
        <end position="10"/>
    </location>
</feature>
<dbReference type="OrthoDB" id="9015064at2"/>
<protein>
    <submittedName>
        <fullName evidence="2">Uncharacterized protein</fullName>
    </submittedName>
</protein>
<dbReference type="EMBL" id="VRYZ01000001">
    <property type="protein sequence ID" value="TXS95008.1"/>
    <property type="molecule type" value="Genomic_DNA"/>
</dbReference>
<name>A0A5C9A2M2_9GAMM</name>
<evidence type="ECO:0000313" key="2">
    <source>
        <dbReference type="EMBL" id="TXS95008.1"/>
    </source>
</evidence>
<evidence type="ECO:0000313" key="3">
    <source>
        <dbReference type="Proteomes" id="UP000321933"/>
    </source>
</evidence>
<dbReference type="AlphaFoldDB" id="A0A5C9A2M2"/>
<accession>A0A5C9A2M2</accession>
<gene>
    <name evidence="2" type="ORF">FVW59_03670</name>
</gene>